<evidence type="ECO:0000313" key="3">
    <source>
        <dbReference type="EMBL" id="NGP16789.1"/>
    </source>
</evidence>
<dbReference type="Proteomes" id="UP000474802">
    <property type="component" value="Unassembled WGS sequence"/>
</dbReference>
<name>A0A6M1S9W6_9HYPH</name>
<dbReference type="Pfam" id="PF13827">
    <property type="entry name" value="DUF4189"/>
    <property type="match status" value="1"/>
</dbReference>
<reference evidence="3 4" key="1">
    <citation type="submission" date="2020-02" db="EMBL/GenBank/DDBJ databases">
        <authorList>
            <person name="Khan S.A."/>
            <person name="Jeon C.O."/>
            <person name="Chun B.H."/>
        </authorList>
    </citation>
    <scope>NUCLEOTIDE SEQUENCE [LARGE SCALE GENOMIC DNA]</scope>
    <source>
        <strain evidence="3 4">H239</strain>
    </source>
</reference>
<keyword evidence="1" id="KW-0732">Signal</keyword>
<evidence type="ECO:0000256" key="1">
    <source>
        <dbReference type="SAM" id="SignalP"/>
    </source>
</evidence>
<dbReference type="RefSeq" id="WP_164533024.1">
    <property type="nucleotide sequence ID" value="NZ_JAALFG010000001.1"/>
</dbReference>
<dbReference type="EMBL" id="JAALFG010000001">
    <property type="protein sequence ID" value="NGP16789.1"/>
    <property type="molecule type" value="Genomic_DNA"/>
</dbReference>
<keyword evidence="4" id="KW-1185">Reference proteome</keyword>
<organism evidence="3 4">
    <name type="scientific">Devosia aurantiaca</name>
    <dbReference type="NCBI Taxonomy" id="2714858"/>
    <lineage>
        <taxon>Bacteria</taxon>
        <taxon>Pseudomonadati</taxon>
        <taxon>Pseudomonadota</taxon>
        <taxon>Alphaproteobacteria</taxon>
        <taxon>Hyphomicrobiales</taxon>
        <taxon>Devosiaceae</taxon>
        <taxon>Devosia</taxon>
    </lineage>
</organism>
<feature type="signal peptide" evidence="1">
    <location>
        <begin position="1"/>
        <end position="20"/>
    </location>
</feature>
<evidence type="ECO:0000259" key="2">
    <source>
        <dbReference type="Pfam" id="PF13827"/>
    </source>
</evidence>
<evidence type="ECO:0000313" key="4">
    <source>
        <dbReference type="Proteomes" id="UP000474802"/>
    </source>
</evidence>
<dbReference type="InterPro" id="IPR025240">
    <property type="entry name" value="DUF4189"/>
</dbReference>
<feature type="chain" id="PRO_5027083619" evidence="1">
    <location>
        <begin position="21"/>
        <end position="118"/>
    </location>
</feature>
<feature type="domain" description="DUF4189" evidence="2">
    <location>
        <begin position="23"/>
        <end position="116"/>
    </location>
</feature>
<reference evidence="3 4" key="2">
    <citation type="submission" date="2020-03" db="EMBL/GenBank/DDBJ databases">
        <title>Devosia chinhatensis sp. nov., isolated from a hexachlorocyclohexane (HCH) dump site in India.</title>
        <authorList>
            <person name="Kumar M."/>
            <person name="Lal R."/>
        </authorList>
    </citation>
    <scope>NUCLEOTIDE SEQUENCE [LARGE SCALE GENOMIC DNA]</scope>
    <source>
        <strain evidence="3 4">H239</strain>
    </source>
</reference>
<protein>
    <submittedName>
        <fullName evidence="3">DUF4189 domain-containing protein</fullName>
    </submittedName>
</protein>
<dbReference type="AlphaFoldDB" id="A0A6M1S9W6"/>
<proteinExistence type="predicted"/>
<accession>A0A6M1S9W6</accession>
<comment type="caution">
    <text evidence="3">The sequence shown here is derived from an EMBL/GenBank/DDBJ whole genome shotgun (WGS) entry which is preliminary data.</text>
</comment>
<sequence>MIRLLTLVALCLVTAFPAIANEYGAIAYSPETRAIGYSHNYNSKSDAQDRAMSNCEQYAYDCRVAITFQNACGALAVGRRGGWGTGWSAGRAEAQTRALNSCSRYDGGCTVRRWVCSK</sequence>
<gene>
    <name evidence="3" type="ORF">G5575_02995</name>
</gene>